<dbReference type="Gene3D" id="3.20.20.70">
    <property type="entry name" value="Aldolase class I"/>
    <property type="match status" value="1"/>
</dbReference>
<evidence type="ECO:0000256" key="7">
    <source>
        <dbReference type="ARBA" id="ARBA00022915"/>
    </source>
</evidence>
<keyword evidence="10 12" id="KW-0704">Schiff base</keyword>
<dbReference type="EC" id="4.3.3.7" evidence="4 12"/>
<evidence type="ECO:0000313" key="16">
    <source>
        <dbReference type="EMBL" id="EKU94139.1"/>
    </source>
</evidence>
<evidence type="ECO:0000256" key="13">
    <source>
        <dbReference type="PIRNR" id="PIRNR001365"/>
    </source>
</evidence>
<dbReference type="PATRIC" id="fig|883081.3.peg.173"/>
<comment type="caution">
    <text evidence="12">Was originally thought to be a dihydrodipicolinate synthase (DHDPS), catalyzing the condensation of (S)-aspartate-beta-semialdehyde [(S)-ASA] and pyruvate to dihydrodipicolinate (DHDP). However, it was shown in E.coli that the product of the enzymatic reaction is not dihydrodipicolinate but in fact (4S)-4-hydroxy-2,3,4,5-tetrahydro-(2S)-dipicolinic acid (HTPA), and that the consecutive dehydration reaction leading to DHDP is not spontaneous but catalyzed by DapB.</text>
</comment>
<evidence type="ECO:0000256" key="12">
    <source>
        <dbReference type="HAMAP-Rule" id="MF_00418"/>
    </source>
</evidence>
<protein>
    <recommendedName>
        <fullName evidence="4 12">4-hydroxy-tetrahydrodipicolinate synthase</fullName>
        <shortName evidence="12">HTPA synthase</shortName>
        <ecNumber evidence="4 12">4.3.3.7</ecNumber>
    </recommendedName>
</protein>
<feature type="binding site" evidence="12 15">
    <location>
        <position position="48"/>
    </location>
    <ligand>
        <name>pyruvate</name>
        <dbReference type="ChEBI" id="CHEBI:15361"/>
    </ligand>
</feature>
<dbReference type="PRINTS" id="PR00146">
    <property type="entry name" value="DHPICSNTHASE"/>
</dbReference>
<gene>
    <name evidence="12" type="primary">dapA</name>
    <name evidence="16" type="ORF">HMPREF9698_00171</name>
</gene>
<evidence type="ECO:0000256" key="9">
    <source>
        <dbReference type="ARBA" id="ARBA00023239"/>
    </source>
</evidence>
<dbReference type="HOGENOM" id="CLU_049343_7_1_9"/>
<keyword evidence="9 12" id="KW-0456">Lyase</keyword>
<evidence type="ECO:0000256" key="8">
    <source>
        <dbReference type="ARBA" id="ARBA00023154"/>
    </source>
</evidence>
<evidence type="ECO:0000256" key="1">
    <source>
        <dbReference type="ARBA" id="ARBA00003294"/>
    </source>
</evidence>
<dbReference type="PROSITE" id="PS00665">
    <property type="entry name" value="DHDPS_1"/>
    <property type="match status" value="1"/>
</dbReference>
<dbReference type="SUPFAM" id="SSF51569">
    <property type="entry name" value="Aldolase"/>
    <property type="match status" value="1"/>
</dbReference>
<dbReference type="CDD" id="cd00950">
    <property type="entry name" value="DHDPS"/>
    <property type="match status" value="1"/>
</dbReference>
<dbReference type="AlphaFoldDB" id="K9EA79"/>
<keyword evidence="6 12" id="KW-0028">Amino-acid biosynthesis</keyword>
<name>K9EA79_9LACT</name>
<dbReference type="InterPro" id="IPR020624">
    <property type="entry name" value="Schiff_base-form_aldolases_CS"/>
</dbReference>
<dbReference type="PROSITE" id="PS00666">
    <property type="entry name" value="DHDPS_2"/>
    <property type="match status" value="1"/>
</dbReference>
<dbReference type="UniPathway" id="UPA00034">
    <property type="reaction ID" value="UER00017"/>
</dbReference>
<evidence type="ECO:0000313" key="17">
    <source>
        <dbReference type="Proteomes" id="UP000009875"/>
    </source>
</evidence>
<dbReference type="InterPro" id="IPR013785">
    <property type="entry name" value="Aldolase_TIM"/>
</dbReference>
<dbReference type="PIRSF" id="PIRSF001365">
    <property type="entry name" value="DHDPS"/>
    <property type="match status" value="1"/>
</dbReference>
<feature type="active site" description="Proton donor/acceptor" evidence="12 14">
    <location>
        <position position="136"/>
    </location>
</feature>
<feature type="site" description="Part of a proton relay during catalysis" evidence="12">
    <location>
        <position position="47"/>
    </location>
</feature>
<evidence type="ECO:0000256" key="4">
    <source>
        <dbReference type="ARBA" id="ARBA00012086"/>
    </source>
</evidence>
<evidence type="ECO:0000256" key="6">
    <source>
        <dbReference type="ARBA" id="ARBA00022605"/>
    </source>
</evidence>
<evidence type="ECO:0000256" key="5">
    <source>
        <dbReference type="ARBA" id="ARBA00022490"/>
    </source>
</evidence>
<dbReference type="InterPro" id="IPR020625">
    <property type="entry name" value="Schiff_base-form_aldolases_AS"/>
</dbReference>
<dbReference type="SMART" id="SM01130">
    <property type="entry name" value="DHDPS"/>
    <property type="match status" value="1"/>
</dbReference>
<dbReference type="HAMAP" id="MF_00418">
    <property type="entry name" value="DapA"/>
    <property type="match status" value="1"/>
</dbReference>
<keyword evidence="8 12" id="KW-0457">Lysine biosynthesis</keyword>
<dbReference type="EMBL" id="AGXA01000004">
    <property type="protein sequence ID" value="EKU94139.1"/>
    <property type="molecule type" value="Genomic_DNA"/>
</dbReference>
<dbReference type="GO" id="GO:0005829">
    <property type="term" value="C:cytosol"/>
    <property type="evidence" value="ECO:0007669"/>
    <property type="project" value="TreeGrafter"/>
</dbReference>
<dbReference type="InterPro" id="IPR002220">
    <property type="entry name" value="DapA-like"/>
</dbReference>
<accession>K9EA79</accession>
<feature type="active site" description="Schiff-base intermediate with substrate" evidence="12 14">
    <location>
        <position position="164"/>
    </location>
</feature>
<dbReference type="NCBIfam" id="TIGR00674">
    <property type="entry name" value="dapA"/>
    <property type="match status" value="1"/>
</dbReference>
<dbReference type="RefSeq" id="WP_003776380.1">
    <property type="nucleotide sequence ID" value="NZ_JH992957.1"/>
</dbReference>
<feature type="site" description="Part of a proton relay during catalysis" evidence="12">
    <location>
        <position position="110"/>
    </location>
</feature>
<comment type="subunit">
    <text evidence="12">Homotetramer; dimer of dimers.</text>
</comment>
<evidence type="ECO:0000256" key="2">
    <source>
        <dbReference type="ARBA" id="ARBA00005120"/>
    </source>
</evidence>
<dbReference type="OrthoDB" id="9782828at2"/>
<feature type="binding site" evidence="12 15">
    <location>
        <position position="206"/>
    </location>
    <ligand>
        <name>pyruvate</name>
        <dbReference type="ChEBI" id="CHEBI:15361"/>
    </ligand>
</feature>
<dbReference type="GO" id="GO:0009089">
    <property type="term" value="P:lysine biosynthetic process via diaminopimelate"/>
    <property type="evidence" value="ECO:0007669"/>
    <property type="project" value="UniProtKB-UniRule"/>
</dbReference>
<organism evidence="16 17">
    <name type="scientific">Alloiococcus otitis ATCC 51267</name>
    <dbReference type="NCBI Taxonomy" id="883081"/>
    <lineage>
        <taxon>Bacteria</taxon>
        <taxon>Bacillati</taxon>
        <taxon>Bacillota</taxon>
        <taxon>Bacilli</taxon>
        <taxon>Lactobacillales</taxon>
        <taxon>Carnobacteriaceae</taxon>
        <taxon>Alloiococcus</taxon>
    </lineage>
</organism>
<dbReference type="Pfam" id="PF00701">
    <property type="entry name" value="DHDPS"/>
    <property type="match status" value="1"/>
</dbReference>
<comment type="function">
    <text evidence="1 12">Catalyzes the condensation of (S)-aspartate-beta-semialdehyde [(S)-ASA] and pyruvate to 4-hydroxy-tetrahydrodipicolinate (HTPA).</text>
</comment>
<dbReference type="PANTHER" id="PTHR12128">
    <property type="entry name" value="DIHYDRODIPICOLINATE SYNTHASE"/>
    <property type="match status" value="1"/>
</dbReference>
<evidence type="ECO:0000256" key="10">
    <source>
        <dbReference type="ARBA" id="ARBA00023270"/>
    </source>
</evidence>
<dbReference type="GO" id="GO:0008840">
    <property type="term" value="F:4-hydroxy-tetrahydrodipicolinate synthase activity"/>
    <property type="evidence" value="ECO:0007669"/>
    <property type="project" value="UniProtKB-UniRule"/>
</dbReference>
<dbReference type="InterPro" id="IPR005263">
    <property type="entry name" value="DapA"/>
</dbReference>
<evidence type="ECO:0000256" key="3">
    <source>
        <dbReference type="ARBA" id="ARBA00007592"/>
    </source>
</evidence>
<proteinExistence type="inferred from homology"/>
<comment type="similarity">
    <text evidence="3 12 13">Belongs to the DapA family.</text>
</comment>
<keyword evidence="5 12" id="KW-0963">Cytoplasm</keyword>
<comment type="caution">
    <text evidence="16">The sequence shown here is derived from an EMBL/GenBank/DDBJ whole genome shotgun (WGS) entry which is preliminary data.</text>
</comment>
<dbReference type="Proteomes" id="UP000009875">
    <property type="component" value="Unassembled WGS sequence"/>
</dbReference>
<evidence type="ECO:0000256" key="15">
    <source>
        <dbReference type="PIRSR" id="PIRSR001365-2"/>
    </source>
</evidence>
<comment type="pathway">
    <text evidence="2 12">Amino-acid biosynthesis; L-lysine biosynthesis via DAP pathway; (S)-tetrahydrodipicolinate from L-aspartate: step 3/4.</text>
</comment>
<evidence type="ECO:0000256" key="11">
    <source>
        <dbReference type="ARBA" id="ARBA00047836"/>
    </source>
</evidence>
<evidence type="ECO:0000256" key="14">
    <source>
        <dbReference type="PIRSR" id="PIRSR001365-1"/>
    </source>
</evidence>
<dbReference type="eggNOG" id="COG0329">
    <property type="taxonomic scope" value="Bacteria"/>
</dbReference>
<comment type="subcellular location">
    <subcellularLocation>
        <location evidence="12">Cytoplasm</location>
    </subcellularLocation>
</comment>
<dbReference type="STRING" id="883081.HMPREF9698_00171"/>
<sequence>MSHLFTGTGVALFTPFNDWGQVDYTSLSQLVNFLIQNQSQALIVNGTTGESSTLTKDEKEKILKTVVDLADSKVKVIANVGTNNTAQSIENAKAAQALGADGLLLITPYYNKTNQRGLIKHYESILGEVDLPAILYDVPGRTGMRIELATLEELSHHPQIIGLKDATGDLDFFKQAKERVQDTFSFYSGNDGNIQSYYQLGGHGVISVLANVLPSDFQQVYDQPEGNYQALFDLVEALNVDVNPIPIKALAHHLNLAQNKLRLPLVELGPKEEIELIKAYQRYHEGVQS</sequence>
<keyword evidence="17" id="KW-1185">Reference proteome</keyword>
<comment type="catalytic activity">
    <reaction evidence="11 12">
        <text>L-aspartate 4-semialdehyde + pyruvate = (2S,4S)-4-hydroxy-2,3,4,5-tetrahydrodipicolinate + H2O + H(+)</text>
        <dbReference type="Rhea" id="RHEA:34171"/>
        <dbReference type="ChEBI" id="CHEBI:15361"/>
        <dbReference type="ChEBI" id="CHEBI:15377"/>
        <dbReference type="ChEBI" id="CHEBI:15378"/>
        <dbReference type="ChEBI" id="CHEBI:67139"/>
        <dbReference type="ChEBI" id="CHEBI:537519"/>
        <dbReference type="EC" id="4.3.3.7"/>
    </reaction>
</comment>
<reference evidence="16 17" key="1">
    <citation type="submission" date="2012-09" db="EMBL/GenBank/DDBJ databases">
        <title>The Genome Sequence of Alloiococcus otitis ATCC 51267.</title>
        <authorList>
            <consortium name="The Broad Institute Genome Sequencing Platform"/>
            <person name="Earl A."/>
            <person name="Ward D."/>
            <person name="Feldgarden M."/>
            <person name="Gevers D."/>
            <person name="Huys G."/>
            <person name="Walker B."/>
            <person name="Young S.K."/>
            <person name="Zeng Q."/>
            <person name="Gargeya S."/>
            <person name="Fitzgerald M."/>
            <person name="Haas B."/>
            <person name="Abouelleil A."/>
            <person name="Alvarado L."/>
            <person name="Arachchi H.M."/>
            <person name="Berlin A.M."/>
            <person name="Chapman S.B."/>
            <person name="Goldberg J."/>
            <person name="Griggs A."/>
            <person name="Gujja S."/>
            <person name="Hansen M."/>
            <person name="Howarth C."/>
            <person name="Imamovic A."/>
            <person name="Larimer J."/>
            <person name="McCowen C."/>
            <person name="Montmayeur A."/>
            <person name="Murphy C."/>
            <person name="Neiman D."/>
            <person name="Pearson M."/>
            <person name="Priest M."/>
            <person name="Roberts A."/>
            <person name="Saif S."/>
            <person name="Shea T."/>
            <person name="Sisk P."/>
            <person name="Sykes S."/>
            <person name="Wortman J."/>
            <person name="Nusbaum C."/>
            <person name="Birren B."/>
        </authorList>
    </citation>
    <scope>NUCLEOTIDE SEQUENCE [LARGE SCALE GENOMIC DNA]</scope>
    <source>
        <strain evidence="16 17">ATCC 51267</strain>
    </source>
</reference>
<dbReference type="PANTHER" id="PTHR12128:SF66">
    <property type="entry name" value="4-HYDROXY-2-OXOGLUTARATE ALDOLASE, MITOCHONDRIAL"/>
    <property type="match status" value="1"/>
</dbReference>
<keyword evidence="7 12" id="KW-0220">Diaminopimelate biosynthesis</keyword>
<dbReference type="GO" id="GO:0019877">
    <property type="term" value="P:diaminopimelate biosynthetic process"/>
    <property type="evidence" value="ECO:0007669"/>
    <property type="project" value="UniProtKB-UniRule"/>
</dbReference>